<feature type="domain" description="RNA polymerase sigma-70" evidence="6">
    <location>
        <begin position="314"/>
        <end position="327"/>
    </location>
</feature>
<dbReference type="Proteomes" id="UP001061958">
    <property type="component" value="Unassembled WGS sequence"/>
</dbReference>
<dbReference type="NCBIfam" id="TIGR02937">
    <property type="entry name" value="sigma70-ECF"/>
    <property type="match status" value="1"/>
</dbReference>
<evidence type="ECO:0000256" key="2">
    <source>
        <dbReference type="ARBA" id="ARBA00023015"/>
    </source>
</evidence>
<protein>
    <recommendedName>
        <fullName evidence="6 7">RNA polymerase sigma-70 domain-containing protein</fullName>
    </recommendedName>
</protein>
<dbReference type="InterPro" id="IPR013325">
    <property type="entry name" value="RNA_pol_sigma_r2"/>
</dbReference>
<dbReference type="PANTHER" id="PTHR30603:SF47">
    <property type="entry name" value="RNA POLYMERASE SIGMA FACTOR SIGD, CHLOROPLASTIC"/>
    <property type="match status" value="1"/>
</dbReference>
<dbReference type="InterPro" id="IPR007630">
    <property type="entry name" value="RNA_pol_sigma70_r4"/>
</dbReference>
<evidence type="ECO:0000256" key="4">
    <source>
        <dbReference type="ARBA" id="ARBA00023125"/>
    </source>
</evidence>
<evidence type="ECO:0000256" key="1">
    <source>
        <dbReference type="ARBA" id="ARBA00007788"/>
    </source>
</evidence>
<gene>
    <name evidence="8" type="ORF">GpartN1_g6802.t1</name>
</gene>
<reference evidence="8" key="2">
    <citation type="submission" date="2022-01" db="EMBL/GenBank/DDBJ databases">
        <authorList>
            <person name="Hirooka S."/>
            <person name="Miyagishima S.Y."/>
        </authorList>
    </citation>
    <scope>NUCLEOTIDE SEQUENCE</scope>
    <source>
        <strain evidence="8">NBRC 102759</strain>
    </source>
</reference>
<dbReference type="InterPro" id="IPR036388">
    <property type="entry name" value="WH-like_DNA-bd_sf"/>
</dbReference>
<sequence>MAIIFQAMESYDKFQESLMELHVYLTRRRNETHSTDILQRHCLLPLFILYFPRRQSNSILDLTIGCYYGSVVKSSCKTRTYEWPCSVYPSWIRSKRKQTLYRQLQRIETNESGRIHPCSFGIHRCWHFFVAVTLLNMQVSTCLERDVTYSIHSSCQTQERQFSTGIKEEYFDSFKMHSEYLKVNDSMLNKTSNRNSSPRLGRSNPFQRPLIEKVQPFLYRKAKHHRLEHTEEQECLSILQTYRQLEEKKMERESALNRRIGTKEWSCLCNISVLDLRKWKKIARQAKHKLISSHLQLVNAVCRDFLRKGLCFDDLVQEGVVGLLKAVEKFDLCKGVRFSTYASWWIRQSLQRAVNQYRHLIRLPVHISDALKAIRRERWFQSYHLNQLPNTRSLSEQTGIPYNKVVYYCRLALLQLPSYSLEEKSVTPHKHSRRQQDTYTCALYDMFLRDDLEQCFSVLEPKERDILCLRYGWEDGKPRTLNEIGCIFQLTEEGVRRIERRALSKIRNCAQVETLKYY</sequence>
<evidence type="ECO:0000259" key="7">
    <source>
        <dbReference type="PROSITE" id="PS00716"/>
    </source>
</evidence>
<dbReference type="PANTHER" id="PTHR30603">
    <property type="entry name" value="RNA POLYMERASE SIGMA FACTOR RPO"/>
    <property type="match status" value="1"/>
</dbReference>
<dbReference type="InterPro" id="IPR014284">
    <property type="entry name" value="RNA_pol_sigma-70_dom"/>
</dbReference>
<dbReference type="GO" id="GO:0016987">
    <property type="term" value="F:sigma factor activity"/>
    <property type="evidence" value="ECO:0007669"/>
    <property type="project" value="UniProtKB-KW"/>
</dbReference>
<dbReference type="Pfam" id="PF04545">
    <property type="entry name" value="Sigma70_r4"/>
    <property type="match status" value="1"/>
</dbReference>
<organism evidence="8 9">
    <name type="scientific">Galdieria partita</name>
    <dbReference type="NCBI Taxonomy" id="83374"/>
    <lineage>
        <taxon>Eukaryota</taxon>
        <taxon>Rhodophyta</taxon>
        <taxon>Bangiophyceae</taxon>
        <taxon>Galdieriales</taxon>
        <taxon>Galdieriaceae</taxon>
        <taxon>Galdieria</taxon>
    </lineage>
</organism>
<name>A0A9C7UTE9_9RHOD</name>
<dbReference type="CDD" id="cd06171">
    <property type="entry name" value="Sigma70_r4"/>
    <property type="match status" value="1"/>
</dbReference>
<keyword evidence="9" id="KW-1185">Reference proteome</keyword>
<dbReference type="GO" id="GO:0006352">
    <property type="term" value="P:DNA-templated transcription initiation"/>
    <property type="evidence" value="ECO:0007669"/>
    <property type="project" value="InterPro"/>
</dbReference>
<dbReference type="InterPro" id="IPR013324">
    <property type="entry name" value="RNA_pol_sigma_r3/r4-like"/>
</dbReference>
<dbReference type="Gene3D" id="1.20.120.1810">
    <property type="match status" value="1"/>
</dbReference>
<keyword evidence="2" id="KW-0805">Transcription regulation</keyword>
<dbReference type="SUPFAM" id="SSF88946">
    <property type="entry name" value="Sigma2 domain of RNA polymerase sigma factors"/>
    <property type="match status" value="1"/>
</dbReference>
<proteinExistence type="inferred from homology"/>
<evidence type="ECO:0000313" key="9">
    <source>
        <dbReference type="Proteomes" id="UP001061958"/>
    </source>
</evidence>
<dbReference type="PROSITE" id="PS00716">
    <property type="entry name" value="SIGMA70_2"/>
    <property type="match status" value="1"/>
</dbReference>
<feature type="domain" description="RNA polymerase sigma-70" evidence="7">
    <location>
        <begin position="480"/>
        <end position="506"/>
    </location>
</feature>
<keyword evidence="4" id="KW-0238">DNA-binding</keyword>
<dbReference type="SUPFAM" id="SSF88659">
    <property type="entry name" value="Sigma3 and sigma4 domains of RNA polymerase sigma factors"/>
    <property type="match status" value="1"/>
</dbReference>
<reference evidence="8" key="1">
    <citation type="journal article" date="2022" name="Proc. Natl. Acad. Sci. U.S.A.">
        <title>Life cycle and functional genomics of the unicellular red alga Galdieria for elucidating algal and plant evolution and industrial use.</title>
        <authorList>
            <person name="Hirooka S."/>
            <person name="Itabashi T."/>
            <person name="Ichinose T.M."/>
            <person name="Onuma R."/>
            <person name="Fujiwara T."/>
            <person name="Yamashita S."/>
            <person name="Jong L.W."/>
            <person name="Tomita R."/>
            <person name="Iwane A.H."/>
            <person name="Miyagishima S.Y."/>
        </authorList>
    </citation>
    <scope>NUCLEOTIDE SEQUENCE</scope>
    <source>
        <strain evidence="8">NBRC 102759</strain>
    </source>
</reference>
<dbReference type="PRINTS" id="PR00046">
    <property type="entry name" value="SIGMA70FCT"/>
</dbReference>
<dbReference type="InterPro" id="IPR050239">
    <property type="entry name" value="Sigma-70_RNA_pol_init_factors"/>
</dbReference>
<accession>A0A9C7UTE9</accession>
<keyword evidence="3" id="KW-0731">Sigma factor</keyword>
<comment type="similarity">
    <text evidence="1">Belongs to the sigma-70 factor family.</text>
</comment>
<dbReference type="PROSITE" id="PS00715">
    <property type="entry name" value="SIGMA70_1"/>
    <property type="match status" value="1"/>
</dbReference>
<evidence type="ECO:0000256" key="5">
    <source>
        <dbReference type="ARBA" id="ARBA00023163"/>
    </source>
</evidence>
<evidence type="ECO:0000313" key="8">
    <source>
        <dbReference type="EMBL" id="GJQ15011.1"/>
    </source>
</evidence>
<evidence type="ECO:0000256" key="3">
    <source>
        <dbReference type="ARBA" id="ARBA00023082"/>
    </source>
</evidence>
<dbReference type="GO" id="GO:0003677">
    <property type="term" value="F:DNA binding"/>
    <property type="evidence" value="ECO:0007669"/>
    <property type="project" value="UniProtKB-KW"/>
</dbReference>
<evidence type="ECO:0000259" key="6">
    <source>
        <dbReference type="PROSITE" id="PS00715"/>
    </source>
</evidence>
<dbReference type="Pfam" id="PF04542">
    <property type="entry name" value="Sigma70_r2"/>
    <property type="match status" value="1"/>
</dbReference>
<dbReference type="OrthoDB" id="206108at2759"/>
<dbReference type="InterPro" id="IPR000943">
    <property type="entry name" value="RNA_pol_sigma70"/>
</dbReference>
<keyword evidence="5" id="KW-0804">Transcription</keyword>
<dbReference type="EMBL" id="BQMJ01000063">
    <property type="protein sequence ID" value="GJQ15011.1"/>
    <property type="molecule type" value="Genomic_DNA"/>
</dbReference>
<dbReference type="AlphaFoldDB" id="A0A9C7UTE9"/>
<comment type="caution">
    <text evidence="8">The sequence shown here is derived from an EMBL/GenBank/DDBJ whole genome shotgun (WGS) entry which is preliminary data.</text>
</comment>
<dbReference type="Gene3D" id="1.10.10.10">
    <property type="entry name" value="Winged helix-like DNA-binding domain superfamily/Winged helix DNA-binding domain"/>
    <property type="match status" value="1"/>
</dbReference>
<dbReference type="InterPro" id="IPR007627">
    <property type="entry name" value="RNA_pol_sigma70_r2"/>
</dbReference>